<protein>
    <submittedName>
        <fullName evidence="1">Uncharacterized protein</fullName>
    </submittedName>
</protein>
<sequence length="192" mass="22913">MDRRRNFILQKLDRCLANADWVNLFPNHHKALVLNTNFDNSMEKGIINQRSRFHFEEVWADEQECGDIIEKEWTSRECCNSDWDFKSKTQKCGNKLQSWNTMKRKELYARVKESKKKVEDLTKNINAENWGTLKVEERDLNAIMGKHERYWRQRSRAVWMKSGDKNSKKIHLKASARKKKNKISEILNCHGI</sequence>
<dbReference type="EMBL" id="JAATIP010000236">
    <property type="protein sequence ID" value="KAF4357437.1"/>
    <property type="molecule type" value="Genomic_DNA"/>
</dbReference>
<dbReference type="AlphaFoldDB" id="A0A7J6EG73"/>
<evidence type="ECO:0000313" key="2">
    <source>
        <dbReference type="Proteomes" id="UP000525078"/>
    </source>
</evidence>
<comment type="caution">
    <text evidence="1">The sequence shown here is derived from an EMBL/GenBank/DDBJ whole genome shotgun (WGS) entry which is preliminary data.</text>
</comment>
<organism evidence="1 2">
    <name type="scientific">Cannabis sativa</name>
    <name type="common">Hemp</name>
    <name type="synonym">Marijuana</name>
    <dbReference type="NCBI Taxonomy" id="3483"/>
    <lineage>
        <taxon>Eukaryota</taxon>
        <taxon>Viridiplantae</taxon>
        <taxon>Streptophyta</taxon>
        <taxon>Embryophyta</taxon>
        <taxon>Tracheophyta</taxon>
        <taxon>Spermatophyta</taxon>
        <taxon>Magnoliopsida</taxon>
        <taxon>eudicotyledons</taxon>
        <taxon>Gunneridae</taxon>
        <taxon>Pentapetalae</taxon>
        <taxon>rosids</taxon>
        <taxon>fabids</taxon>
        <taxon>Rosales</taxon>
        <taxon>Cannabaceae</taxon>
        <taxon>Cannabis</taxon>
    </lineage>
</organism>
<evidence type="ECO:0000313" key="1">
    <source>
        <dbReference type="EMBL" id="KAF4357437.1"/>
    </source>
</evidence>
<dbReference type="Proteomes" id="UP000525078">
    <property type="component" value="Unassembled WGS sequence"/>
</dbReference>
<name>A0A7J6EG73_CANSA</name>
<gene>
    <name evidence="1" type="ORF">F8388_011175</name>
</gene>
<proteinExistence type="predicted"/>
<accession>A0A7J6EG73</accession>
<reference evidence="1 2" key="1">
    <citation type="journal article" date="2020" name="bioRxiv">
        <title>Sequence and annotation of 42 cannabis genomes reveals extensive copy number variation in cannabinoid synthesis and pathogen resistance genes.</title>
        <authorList>
            <person name="Mckernan K.J."/>
            <person name="Helbert Y."/>
            <person name="Kane L.T."/>
            <person name="Ebling H."/>
            <person name="Zhang L."/>
            <person name="Liu B."/>
            <person name="Eaton Z."/>
            <person name="Mclaughlin S."/>
            <person name="Kingan S."/>
            <person name="Baybayan P."/>
            <person name="Concepcion G."/>
            <person name="Jordan M."/>
            <person name="Riva A."/>
            <person name="Barbazuk W."/>
            <person name="Harkins T."/>
        </authorList>
    </citation>
    <scope>NUCLEOTIDE SEQUENCE [LARGE SCALE GENOMIC DNA]</scope>
    <source>
        <strain evidence="2">cv. Jamaican Lion 4</strain>
        <tissue evidence="1">Leaf</tissue>
    </source>
</reference>